<evidence type="ECO:0000313" key="4">
    <source>
        <dbReference type="Proteomes" id="UP001596037"/>
    </source>
</evidence>
<evidence type="ECO:0000313" key="3">
    <source>
        <dbReference type="EMBL" id="MFC5495928.1"/>
    </source>
</evidence>
<evidence type="ECO:0000256" key="1">
    <source>
        <dbReference type="SAM" id="SignalP"/>
    </source>
</evidence>
<sequence length="655" mass="68774">MKYRFFKAATLAFVTALVAACGGGGDSTAPSSGTAAASVVELPAQLAQVPAYQPPAASLSLQRAVGVVAANRPAPTLVRLSRLDPALAAPGKLLAGRPLQIGAGREVAATADLQRMRTALQFKPGVGGAGPTAAVSFTSAGAAALRLGLRVIDLPAAARVRGYAQGGATAFDLAGSDILAVIARNRDAGDVSDSGRTFWTPAIDSEEVTLEIALPPGTSPDSVRVFVPMLSHVSVKSTELANLLIGQSGSCEIDVNCASDVAPQSAATARMVFVDSGYSFACTGTLLNDSQFSGTPYFLSANHCISTQTAASTLNTYWFYRSASCNVLALDPSATQLNGGATLLYASTATDTSFMRLNQPPPANAVFAGWSSSPPQFGQELIGVHHPRGDLQKVARGSLAAFLSCSVGVNDTFNCAEASASNSNYLDAQWSQGTVESGSSGSGLFTTINGSRYLVGQLKGGSASCQDPTGLNAYGRFDIAYTAGLNRWLSPGQSVSGQQQSGILAASTPRIPIHRFFNTVTGAHFFTPSAGERDYVIATYPQFRYEGVGFYAYQQQVVGSQPVFRLYNRVTGIHFFTMSVAEHDIVVKDPSWNDEGIAWYAQSGSGGTASAVFRFNNATTAAHFYTISQGERDFVIKTYPVFTYEGVAYYAWTTQ</sequence>
<dbReference type="InterPro" id="IPR043708">
    <property type="entry name" value="DUF5648"/>
</dbReference>
<evidence type="ECO:0000259" key="2">
    <source>
        <dbReference type="PROSITE" id="PS50240"/>
    </source>
</evidence>
<name>A0ABW0N8Q6_9BURK</name>
<gene>
    <name evidence="3" type="ORF">ACFPOE_00135</name>
</gene>
<protein>
    <submittedName>
        <fullName evidence="3">Serine protease</fullName>
    </submittedName>
</protein>
<dbReference type="PROSITE" id="PS50240">
    <property type="entry name" value="TRYPSIN_DOM"/>
    <property type="match status" value="1"/>
</dbReference>
<dbReference type="InterPro" id="IPR001254">
    <property type="entry name" value="Trypsin_dom"/>
</dbReference>
<dbReference type="GO" id="GO:0006508">
    <property type="term" value="P:proteolysis"/>
    <property type="evidence" value="ECO:0007669"/>
    <property type="project" value="UniProtKB-KW"/>
</dbReference>
<reference evidence="4" key="1">
    <citation type="journal article" date="2019" name="Int. J. Syst. Evol. Microbiol.">
        <title>The Global Catalogue of Microorganisms (GCM) 10K type strain sequencing project: providing services to taxonomists for standard genome sequencing and annotation.</title>
        <authorList>
            <consortium name="The Broad Institute Genomics Platform"/>
            <consortium name="The Broad Institute Genome Sequencing Center for Infectious Disease"/>
            <person name="Wu L."/>
            <person name="Ma J."/>
        </authorList>
    </citation>
    <scope>NUCLEOTIDE SEQUENCE [LARGE SCALE GENOMIC DNA]</scope>
    <source>
        <strain evidence="4">CCUG 57401</strain>
    </source>
</reference>
<proteinExistence type="predicted"/>
<accession>A0ABW0N8Q6</accession>
<dbReference type="Proteomes" id="UP001596037">
    <property type="component" value="Unassembled WGS sequence"/>
</dbReference>
<dbReference type="Gene3D" id="2.40.10.10">
    <property type="entry name" value="Trypsin-like serine proteases"/>
    <property type="match status" value="2"/>
</dbReference>
<dbReference type="InterPro" id="IPR043504">
    <property type="entry name" value="Peptidase_S1_PA_chymotrypsin"/>
</dbReference>
<dbReference type="PROSITE" id="PS51257">
    <property type="entry name" value="PROKAR_LIPOPROTEIN"/>
    <property type="match status" value="1"/>
</dbReference>
<organism evidence="3 4">
    <name type="scientific">Caenimonas terrae</name>
    <dbReference type="NCBI Taxonomy" id="696074"/>
    <lineage>
        <taxon>Bacteria</taxon>
        <taxon>Pseudomonadati</taxon>
        <taxon>Pseudomonadota</taxon>
        <taxon>Betaproteobacteria</taxon>
        <taxon>Burkholderiales</taxon>
        <taxon>Comamonadaceae</taxon>
        <taxon>Caenimonas</taxon>
    </lineage>
</organism>
<keyword evidence="1" id="KW-0732">Signal</keyword>
<keyword evidence="3" id="KW-0645">Protease</keyword>
<feature type="domain" description="Peptidase S1" evidence="2">
    <location>
        <begin position="244"/>
        <end position="494"/>
    </location>
</feature>
<comment type="caution">
    <text evidence="3">The sequence shown here is derived from an EMBL/GenBank/DDBJ whole genome shotgun (WGS) entry which is preliminary data.</text>
</comment>
<dbReference type="GO" id="GO:0008233">
    <property type="term" value="F:peptidase activity"/>
    <property type="evidence" value="ECO:0007669"/>
    <property type="project" value="UniProtKB-KW"/>
</dbReference>
<dbReference type="Pfam" id="PF18885">
    <property type="entry name" value="DUF5648"/>
    <property type="match status" value="1"/>
</dbReference>
<dbReference type="EMBL" id="JBHSMF010000002">
    <property type="protein sequence ID" value="MFC5495928.1"/>
    <property type="molecule type" value="Genomic_DNA"/>
</dbReference>
<feature type="signal peptide" evidence="1">
    <location>
        <begin position="1"/>
        <end position="19"/>
    </location>
</feature>
<dbReference type="SUPFAM" id="SSF50494">
    <property type="entry name" value="Trypsin-like serine proteases"/>
    <property type="match status" value="1"/>
</dbReference>
<keyword evidence="4" id="KW-1185">Reference proteome</keyword>
<keyword evidence="3" id="KW-0378">Hydrolase</keyword>
<dbReference type="InterPro" id="IPR009003">
    <property type="entry name" value="Peptidase_S1_PA"/>
</dbReference>
<dbReference type="PANTHER" id="PTHR36234:SF5">
    <property type="entry name" value="LYSYL ENDOPEPTIDASE"/>
    <property type="match status" value="1"/>
</dbReference>
<dbReference type="RefSeq" id="WP_376847964.1">
    <property type="nucleotide sequence ID" value="NZ_JBHSMF010000002.1"/>
</dbReference>
<feature type="chain" id="PRO_5045771152" evidence="1">
    <location>
        <begin position="20"/>
        <end position="655"/>
    </location>
</feature>
<dbReference type="PANTHER" id="PTHR36234">
    <property type="entry name" value="LYSYL ENDOPEPTIDASE"/>
    <property type="match status" value="1"/>
</dbReference>